<dbReference type="RefSeq" id="WP_307686513.1">
    <property type="nucleotide sequence ID" value="NZ_JAUSRD010000015.1"/>
</dbReference>
<proteinExistence type="predicted"/>
<accession>A0AAW8D897</accession>
<evidence type="ECO:0000256" key="3">
    <source>
        <dbReference type="ARBA" id="ARBA00023163"/>
    </source>
</evidence>
<organism evidence="5 6">
    <name type="scientific">Variovorax boronicumulans</name>
    <dbReference type="NCBI Taxonomy" id="436515"/>
    <lineage>
        <taxon>Bacteria</taxon>
        <taxon>Pseudomonadati</taxon>
        <taxon>Pseudomonadota</taxon>
        <taxon>Betaproteobacteria</taxon>
        <taxon>Burkholderiales</taxon>
        <taxon>Comamonadaceae</taxon>
        <taxon>Variovorax</taxon>
    </lineage>
</organism>
<feature type="domain" description="HTH araC/xylS-type" evidence="4">
    <location>
        <begin position="156"/>
        <end position="252"/>
    </location>
</feature>
<keyword evidence="2 5" id="KW-0238">DNA-binding</keyword>
<evidence type="ECO:0000313" key="6">
    <source>
        <dbReference type="Proteomes" id="UP001242045"/>
    </source>
</evidence>
<sequence>MATQQQQQNFLHLWDDRFLYITPAIQSGLTARSSATLLASGSGHPFTLEAVDGTRVRCTAALVAPHVSRRLDVDGCGLLSLNLDPASTAYRMLARCMGGHGIQPIDARCFGKLRDDFDPAQRGMLSDRRLQSLSAKLVEAITECPELAAPIDRRIERVLQSIRAHAGQISLKELSAVACLSPDRLTHLFAGQVGVSVKRYALWTKVRRTVQQFTSHRPLTDVALVSGFTDAAHMSRTFQRYFGLPPSFLASKVHVTADEQASHAWGDATVH</sequence>
<dbReference type="Gene3D" id="1.10.10.60">
    <property type="entry name" value="Homeodomain-like"/>
    <property type="match status" value="1"/>
</dbReference>
<evidence type="ECO:0000256" key="1">
    <source>
        <dbReference type="ARBA" id="ARBA00023015"/>
    </source>
</evidence>
<reference evidence="5" key="1">
    <citation type="submission" date="2023-07" db="EMBL/GenBank/DDBJ databases">
        <title>Sorghum-associated microbial communities from plants grown in Nebraska, USA.</title>
        <authorList>
            <person name="Schachtman D."/>
        </authorList>
    </citation>
    <scope>NUCLEOTIDE SEQUENCE</scope>
    <source>
        <strain evidence="5">DS3754</strain>
    </source>
</reference>
<dbReference type="SMART" id="SM00342">
    <property type="entry name" value="HTH_ARAC"/>
    <property type="match status" value="1"/>
</dbReference>
<dbReference type="GO" id="GO:0003700">
    <property type="term" value="F:DNA-binding transcription factor activity"/>
    <property type="evidence" value="ECO:0007669"/>
    <property type="project" value="InterPro"/>
</dbReference>
<comment type="caution">
    <text evidence="5">The sequence shown here is derived from an EMBL/GenBank/DDBJ whole genome shotgun (WGS) entry which is preliminary data.</text>
</comment>
<dbReference type="InterPro" id="IPR050204">
    <property type="entry name" value="AraC_XylS_family_regulators"/>
</dbReference>
<keyword evidence="3" id="KW-0804">Transcription</keyword>
<evidence type="ECO:0000313" key="5">
    <source>
        <dbReference type="EMBL" id="MDP9896056.1"/>
    </source>
</evidence>
<keyword evidence="1" id="KW-0805">Transcription regulation</keyword>
<dbReference type="AlphaFoldDB" id="A0AAW8D897"/>
<dbReference type="InterPro" id="IPR018060">
    <property type="entry name" value="HTH_AraC"/>
</dbReference>
<protein>
    <submittedName>
        <fullName evidence="5">AraC-like DNA-binding protein</fullName>
    </submittedName>
</protein>
<dbReference type="EMBL" id="JAUSRD010000015">
    <property type="protein sequence ID" value="MDP9896056.1"/>
    <property type="molecule type" value="Genomic_DNA"/>
</dbReference>
<dbReference type="GO" id="GO:0043565">
    <property type="term" value="F:sequence-specific DNA binding"/>
    <property type="evidence" value="ECO:0007669"/>
    <property type="project" value="InterPro"/>
</dbReference>
<gene>
    <name evidence="5" type="ORF">J2W31_005183</name>
</gene>
<dbReference type="Proteomes" id="UP001242045">
    <property type="component" value="Unassembled WGS sequence"/>
</dbReference>
<dbReference type="PROSITE" id="PS01124">
    <property type="entry name" value="HTH_ARAC_FAMILY_2"/>
    <property type="match status" value="1"/>
</dbReference>
<dbReference type="PANTHER" id="PTHR46796">
    <property type="entry name" value="HTH-TYPE TRANSCRIPTIONAL ACTIVATOR RHAS-RELATED"/>
    <property type="match status" value="1"/>
</dbReference>
<name>A0AAW8D897_9BURK</name>
<evidence type="ECO:0000259" key="4">
    <source>
        <dbReference type="PROSITE" id="PS01124"/>
    </source>
</evidence>
<dbReference type="InterPro" id="IPR009057">
    <property type="entry name" value="Homeodomain-like_sf"/>
</dbReference>
<dbReference type="Pfam" id="PF12833">
    <property type="entry name" value="HTH_18"/>
    <property type="match status" value="1"/>
</dbReference>
<evidence type="ECO:0000256" key="2">
    <source>
        <dbReference type="ARBA" id="ARBA00023125"/>
    </source>
</evidence>
<dbReference type="SUPFAM" id="SSF46689">
    <property type="entry name" value="Homeodomain-like"/>
    <property type="match status" value="1"/>
</dbReference>